<gene>
    <name evidence="3" type="ORF">KS407_22640</name>
</gene>
<dbReference type="EMBL" id="JAHQCR010000089">
    <property type="protein sequence ID" value="MBU9724225.1"/>
    <property type="molecule type" value="Genomic_DNA"/>
</dbReference>
<sequence length="425" mass="49621">MLKYIAIIFLTSIITVGLTILGISYLSSDSSNNSILDRVQETFAEEGQDIVNKGSTKDRTLEEFLGYDFAVIGEPRDSVVQRFGEPIYDYIDTYDFLLNAERDHRLHIIFQENMVRTILPNVNLEGDKEDLMRLGEKMLPADAVFYEELERIDETEHRNSSTRNFYTRTDFEYEKYYHSPSLNKVLSIKVSKSERSDREERNRWELRVSRLTAFDNNFGRISELVRNDSQNESVSSESETVQHEEAAVEETTSYADDAQAQFNEWRESYFQYIEENMDELLANNEIVRKDNFRVQAQFGTMEGVNYGIGTSIQALIQQHGEPVSSSGYRGGKLLQFDFCNCSIAVPYEYDVYDFEDRIVSFHFNIYMTKSEVMEALGEPDYAFFDEGYSFVNHIQYEIGEYLVDFQESEHEEGIYYYVAIRQNNR</sequence>
<dbReference type="RefSeq" id="WP_140355042.1">
    <property type="nucleotide sequence ID" value="NZ_JAHQCR010000089.1"/>
</dbReference>
<organism evidence="3 4">
    <name type="scientific">Evansella alkalicola</name>
    <dbReference type="NCBI Taxonomy" id="745819"/>
    <lineage>
        <taxon>Bacteria</taxon>
        <taxon>Bacillati</taxon>
        <taxon>Bacillota</taxon>
        <taxon>Bacilli</taxon>
        <taxon>Bacillales</taxon>
        <taxon>Bacillaceae</taxon>
        <taxon>Evansella</taxon>
    </lineage>
</organism>
<evidence type="ECO:0000256" key="2">
    <source>
        <dbReference type="SAM" id="Phobius"/>
    </source>
</evidence>
<proteinExistence type="predicted"/>
<keyword evidence="2" id="KW-0472">Membrane</keyword>
<evidence type="ECO:0000256" key="1">
    <source>
        <dbReference type="SAM" id="MobiDB-lite"/>
    </source>
</evidence>
<name>A0ABS6K0N7_9BACI</name>
<evidence type="ECO:0000313" key="4">
    <source>
        <dbReference type="Proteomes" id="UP000790580"/>
    </source>
</evidence>
<feature type="compositionally biased region" description="Polar residues" evidence="1">
    <location>
        <begin position="228"/>
        <end position="239"/>
    </location>
</feature>
<evidence type="ECO:0000313" key="3">
    <source>
        <dbReference type="EMBL" id="MBU9724225.1"/>
    </source>
</evidence>
<feature type="region of interest" description="Disordered" evidence="1">
    <location>
        <begin position="228"/>
        <end position="253"/>
    </location>
</feature>
<feature type="transmembrane region" description="Helical" evidence="2">
    <location>
        <begin position="7"/>
        <end position="26"/>
    </location>
</feature>
<accession>A0ABS6K0N7</accession>
<comment type="caution">
    <text evidence="3">The sequence shown here is derived from an EMBL/GenBank/DDBJ whole genome shotgun (WGS) entry which is preliminary data.</text>
</comment>
<keyword evidence="2" id="KW-1133">Transmembrane helix</keyword>
<reference evidence="3 4" key="1">
    <citation type="submission" date="2021-06" db="EMBL/GenBank/DDBJ databases">
        <title>Bacillus sp. RD4P76, an endophyte from a halophyte.</title>
        <authorList>
            <person name="Sun J.-Q."/>
        </authorList>
    </citation>
    <scope>NUCLEOTIDE SEQUENCE [LARGE SCALE GENOMIC DNA]</scope>
    <source>
        <strain evidence="3 4">JCM 17098</strain>
    </source>
</reference>
<keyword evidence="2" id="KW-0812">Transmembrane</keyword>
<keyword evidence="4" id="KW-1185">Reference proteome</keyword>
<dbReference type="Proteomes" id="UP000790580">
    <property type="component" value="Unassembled WGS sequence"/>
</dbReference>
<protein>
    <submittedName>
        <fullName evidence="3">YjgB family protein</fullName>
    </submittedName>
</protein>